<sequence length="233" mass="23608">MYVLAAITTASCAAPVQLLDASAILAGMPSTGDFDLPQVDTGLLEQIVPASVPRDFEDGVSNRLPKVDGGSWHGEISLAASLVDNAASQVGSPQLGETEKIVPAGDVLTELAPATNMAAPVAGVVARTPETWQVPFIPFEGYSLLTHDYAESLQTSDIVAGILTPSILVEITAIVSGATDKVKSLGSGAGIVSIGNVAKVALVNTVSSTLGNALKLTSTGNLKSVISLLSGTA</sequence>
<name>A0A0W0FFU5_MONRR</name>
<dbReference type="Proteomes" id="UP000054988">
    <property type="component" value="Unassembled WGS sequence"/>
</dbReference>
<evidence type="ECO:0000313" key="2">
    <source>
        <dbReference type="Proteomes" id="UP000054988"/>
    </source>
</evidence>
<dbReference type="AlphaFoldDB" id="A0A0W0FFU5"/>
<proteinExistence type="predicted"/>
<comment type="caution">
    <text evidence="1">The sequence shown here is derived from an EMBL/GenBank/DDBJ whole genome shotgun (WGS) entry which is preliminary data.</text>
</comment>
<dbReference type="EMBL" id="LATX01002019">
    <property type="protein sequence ID" value="KTB35026.1"/>
    <property type="molecule type" value="Genomic_DNA"/>
</dbReference>
<evidence type="ECO:0000313" key="1">
    <source>
        <dbReference type="EMBL" id="KTB35026.1"/>
    </source>
</evidence>
<protein>
    <submittedName>
        <fullName evidence="1">Uncharacterized protein</fullName>
    </submittedName>
</protein>
<gene>
    <name evidence="1" type="ORF">WG66_12360</name>
</gene>
<accession>A0A0W0FFU5</accession>
<organism evidence="1 2">
    <name type="scientific">Moniliophthora roreri</name>
    <name type="common">Frosty pod rot fungus</name>
    <name type="synonym">Monilia roreri</name>
    <dbReference type="NCBI Taxonomy" id="221103"/>
    <lineage>
        <taxon>Eukaryota</taxon>
        <taxon>Fungi</taxon>
        <taxon>Dikarya</taxon>
        <taxon>Basidiomycota</taxon>
        <taxon>Agaricomycotina</taxon>
        <taxon>Agaricomycetes</taxon>
        <taxon>Agaricomycetidae</taxon>
        <taxon>Agaricales</taxon>
        <taxon>Marasmiineae</taxon>
        <taxon>Marasmiaceae</taxon>
        <taxon>Moniliophthora</taxon>
    </lineage>
</organism>
<reference evidence="1 2" key="1">
    <citation type="submission" date="2015-12" db="EMBL/GenBank/DDBJ databases">
        <title>Draft genome sequence of Moniliophthora roreri, the causal agent of frosty pod rot of cacao.</title>
        <authorList>
            <person name="Aime M.C."/>
            <person name="Diaz-Valderrama J.R."/>
            <person name="Kijpornyongpan T."/>
            <person name="Phillips-Mora W."/>
        </authorList>
    </citation>
    <scope>NUCLEOTIDE SEQUENCE [LARGE SCALE GENOMIC DNA]</scope>
    <source>
        <strain evidence="1 2">MCA 2952</strain>
    </source>
</reference>